<dbReference type="Proteomes" id="UP000613266">
    <property type="component" value="Unassembled WGS sequence"/>
</dbReference>
<dbReference type="RefSeq" id="WP_198111226.1">
    <property type="nucleotide sequence ID" value="NZ_JAEDAK010000006.1"/>
</dbReference>
<feature type="transmembrane region" description="Helical" evidence="2">
    <location>
        <begin position="21"/>
        <end position="41"/>
    </location>
</feature>
<dbReference type="GO" id="GO:0032153">
    <property type="term" value="C:cell division site"/>
    <property type="evidence" value="ECO:0007669"/>
    <property type="project" value="TreeGrafter"/>
</dbReference>
<dbReference type="EMBL" id="JAEDAK010000006">
    <property type="protein sequence ID" value="MBH9577460.1"/>
    <property type="molecule type" value="Genomic_DNA"/>
</dbReference>
<keyword evidence="2" id="KW-0472">Membrane</keyword>
<keyword evidence="5" id="KW-1185">Reference proteome</keyword>
<evidence type="ECO:0000313" key="5">
    <source>
        <dbReference type="Proteomes" id="UP000613266"/>
    </source>
</evidence>
<dbReference type="GO" id="GO:0030428">
    <property type="term" value="C:cell septum"/>
    <property type="evidence" value="ECO:0007669"/>
    <property type="project" value="TreeGrafter"/>
</dbReference>
<dbReference type="InterPro" id="IPR036680">
    <property type="entry name" value="SPOR-like_sf"/>
</dbReference>
<gene>
    <name evidence="4" type="ORF">I7X39_11160</name>
</gene>
<name>A0A931NID6_9BURK</name>
<dbReference type="InterPro" id="IPR052521">
    <property type="entry name" value="Cell_div_SPOR-domain"/>
</dbReference>
<evidence type="ECO:0000256" key="1">
    <source>
        <dbReference type="SAM" id="MobiDB-lite"/>
    </source>
</evidence>
<accession>A0A931NID6</accession>
<evidence type="ECO:0000313" key="4">
    <source>
        <dbReference type="EMBL" id="MBH9577460.1"/>
    </source>
</evidence>
<sequence>MSEAKKAPSSKGGAQKGGFGLGLVVGLLLGLAIALGVALYVTKVPIPFVDKTPQRNAELDAAEAAANKNWDPNAGLNGGKSRVAASGVVAAASVPSAPASAAPVPAPTPTPVPQASAVATKPTEPAASKPAGADPYVYFVQAGAFTKPEEAEQQRARLGLQGFNAKVYEREANGRVVYRVRIGPFDMKADADTLHAQVQDAGLEAAVVRAQR</sequence>
<dbReference type="AlphaFoldDB" id="A0A931NID6"/>
<reference evidence="4" key="1">
    <citation type="submission" date="2020-12" db="EMBL/GenBank/DDBJ databases">
        <title>The genome sequence of Inhella sp. 1Y17.</title>
        <authorList>
            <person name="Liu Y."/>
        </authorList>
    </citation>
    <scope>NUCLEOTIDE SEQUENCE</scope>
    <source>
        <strain evidence="4">1Y17</strain>
    </source>
</reference>
<dbReference type="SUPFAM" id="SSF110997">
    <property type="entry name" value="Sporulation related repeat"/>
    <property type="match status" value="1"/>
</dbReference>
<evidence type="ECO:0000259" key="3">
    <source>
        <dbReference type="PROSITE" id="PS51724"/>
    </source>
</evidence>
<dbReference type="PANTHER" id="PTHR38687">
    <property type="entry name" value="CELL DIVISION PROTEIN DEDD-RELATED"/>
    <property type="match status" value="1"/>
</dbReference>
<protein>
    <submittedName>
        <fullName evidence="4">SPOR domain-containing protein</fullName>
    </submittedName>
</protein>
<dbReference type="PROSITE" id="PS51724">
    <property type="entry name" value="SPOR"/>
    <property type="match status" value="1"/>
</dbReference>
<dbReference type="Gene3D" id="3.30.70.1070">
    <property type="entry name" value="Sporulation related repeat"/>
    <property type="match status" value="1"/>
</dbReference>
<comment type="caution">
    <text evidence="4">The sequence shown here is derived from an EMBL/GenBank/DDBJ whole genome shotgun (WGS) entry which is preliminary data.</text>
</comment>
<dbReference type="PANTHER" id="PTHR38687:SF1">
    <property type="entry name" value="CELL DIVISION PROTEIN DEDD"/>
    <property type="match status" value="1"/>
</dbReference>
<dbReference type="GO" id="GO:0042834">
    <property type="term" value="F:peptidoglycan binding"/>
    <property type="evidence" value="ECO:0007669"/>
    <property type="project" value="InterPro"/>
</dbReference>
<feature type="region of interest" description="Disordered" evidence="1">
    <location>
        <begin position="98"/>
        <end position="130"/>
    </location>
</feature>
<keyword evidence="2" id="KW-1133">Transmembrane helix</keyword>
<dbReference type="GO" id="GO:0032506">
    <property type="term" value="P:cytokinetic process"/>
    <property type="evidence" value="ECO:0007669"/>
    <property type="project" value="TreeGrafter"/>
</dbReference>
<dbReference type="Pfam" id="PF05036">
    <property type="entry name" value="SPOR"/>
    <property type="match status" value="1"/>
</dbReference>
<feature type="domain" description="SPOR" evidence="3">
    <location>
        <begin position="132"/>
        <end position="210"/>
    </location>
</feature>
<keyword evidence="2" id="KW-0812">Transmembrane</keyword>
<organism evidence="4 5">
    <name type="scientific">Inhella proteolytica</name>
    <dbReference type="NCBI Taxonomy" id="2795029"/>
    <lineage>
        <taxon>Bacteria</taxon>
        <taxon>Pseudomonadati</taxon>
        <taxon>Pseudomonadota</taxon>
        <taxon>Betaproteobacteria</taxon>
        <taxon>Burkholderiales</taxon>
        <taxon>Sphaerotilaceae</taxon>
        <taxon>Inhella</taxon>
    </lineage>
</organism>
<evidence type="ECO:0000256" key="2">
    <source>
        <dbReference type="SAM" id="Phobius"/>
    </source>
</evidence>
<proteinExistence type="predicted"/>
<dbReference type="InterPro" id="IPR007730">
    <property type="entry name" value="SPOR-like_dom"/>
</dbReference>